<evidence type="ECO:0000256" key="4">
    <source>
        <dbReference type="PROSITE-ProRule" id="PRU00284"/>
    </source>
</evidence>
<dbReference type="SMART" id="SM00304">
    <property type="entry name" value="HAMP"/>
    <property type="match status" value="2"/>
</dbReference>
<feature type="domain" description="HAMP" evidence="8">
    <location>
        <begin position="303"/>
        <end position="356"/>
    </location>
</feature>
<dbReference type="InterPro" id="IPR032255">
    <property type="entry name" value="HBM"/>
</dbReference>
<feature type="transmembrane region" description="Helical" evidence="6">
    <location>
        <begin position="280"/>
        <end position="302"/>
    </location>
</feature>
<keyword evidence="6" id="KW-1133">Transmembrane helix</keyword>
<sequence length="706" mass="75927">MTFLSNLKIAHRVMLLAMLALIGIVAISAIFIGQRQVEARYRETADRLATQQRDVAAARDDIRSTLLWEKEFLLTRQLGAVDEFDKAFQKANSVIDRLKGDAGAEQAAKLAVLSVALQSYAGTFSVLVSKDKELGLDPSQGLEGAMRDAVHSIETQLEGVADAELKASMLTMRRHEKDFILRRNPDYLVKHAAEVETFTELMKKSFRPGAQRMRLAQALSVYQSAFRLYAQATLEEALARDAVGAAYAAVQPVLADIIDSYAVEQAATLEENDRIGQRNITIVVGLIAAAIGLILLSVWLIGRSISAPILTITAAMRRLAEGDTAETAPGAARRDEVGAMAKALEVFRQQAIAAAALEAEAAVARRDAEANRAQMQAQAEALARERLLQATGDLGAGLKRLAAGDLSFQLVDPFASDFESLRDDLNTTLKQLADVMGEIMQSSHSIDNGTQEISSGANQLAQRTERQAALLEQTAAALDEITANVLNATKRVEDAQQVAREADDSASKGAVLVDEAVSVMERIEGSSKRIASIIATIDQIAFQTNLLALNAGVEAARAGEAGRGFAVVAHEVRELAQRSANAAKEIKALIEGSTREVDEGVRVVRNTGEALHGIGRHVVAINRHMEAIALSSREQSIGLAEINTAMNGMDQDTQQNAAMVEESNAASAVLAGEANRLRELVSVFTVNADHGRERSTELRLVGGGRR</sequence>
<comment type="similarity">
    <text evidence="3">Belongs to the methyl-accepting chemotaxis (MCP) protein family.</text>
</comment>
<dbReference type="Gene3D" id="1.10.287.950">
    <property type="entry name" value="Methyl-accepting chemotaxis protein"/>
    <property type="match status" value="1"/>
</dbReference>
<evidence type="ECO:0000256" key="3">
    <source>
        <dbReference type="ARBA" id="ARBA00029447"/>
    </source>
</evidence>
<organism evidence="9 10">
    <name type="scientific">Rhizobium metallidurans</name>
    <dbReference type="NCBI Taxonomy" id="1265931"/>
    <lineage>
        <taxon>Bacteria</taxon>
        <taxon>Pseudomonadati</taxon>
        <taxon>Pseudomonadota</taxon>
        <taxon>Alphaproteobacteria</taxon>
        <taxon>Hyphomicrobiales</taxon>
        <taxon>Rhizobiaceae</taxon>
        <taxon>Rhizobium/Agrobacterium group</taxon>
        <taxon>Rhizobium</taxon>
    </lineage>
</organism>
<reference evidence="9 10" key="1">
    <citation type="submission" date="2020-08" db="EMBL/GenBank/DDBJ databases">
        <title>Genomic Encyclopedia of Type Strains, Phase IV (KMG-IV): sequencing the most valuable type-strain genomes for metagenomic binning, comparative biology and taxonomic classification.</title>
        <authorList>
            <person name="Goeker M."/>
        </authorList>
    </citation>
    <scope>NUCLEOTIDE SEQUENCE [LARGE SCALE GENOMIC DNA]</scope>
    <source>
        <strain evidence="9 10">DSM 26575</strain>
    </source>
</reference>
<dbReference type="InterPro" id="IPR004089">
    <property type="entry name" value="MCPsignal_dom"/>
</dbReference>
<keyword evidence="4" id="KW-0807">Transducer</keyword>
<name>A0A7W6G8Y5_9HYPH</name>
<dbReference type="Gene3D" id="6.10.340.10">
    <property type="match status" value="1"/>
</dbReference>
<feature type="coiled-coil region" evidence="5">
    <location>
        <begin position="354"/>
        <end position="385"/>
    </location>
</feature>
<gene>
    <name evidence="9" type="ORF">GGQ67_000626</name>
</gene>
<evidence type="ECO:0000256" key="5">
    <source>
        <dbReference type="SAM" id="Coils"/>
    </source>
</evidence>
<evidence type="ECO:0000259" key="7">
    <source>
        <dbReference type="PROSITE" id="PS50111"/>
    </source>
</evidence>
<dbReference type="GO" id="GO:0016020">
    <property type="term" value="C:membrane"/>
    <property type="evidence" value="ECO:0007669"/>
    <property type="project" value="UniProtKB-SubCell"/>
</dbReference>
<evidence type="ECO:0000259" key="8">
    <source>
        <dbReference type="PROSITE" id="PS50885"/>
    </source>
</evidence>
<dbReference type="CDD" id="cd11386">
    <property type="entry name" value="MCP_signal"/>
    <property type="match status" value="1"/>
</dbReference>
<dbReference type="Pfam" id="PF00015">
    <property type="entry name" value="MCPsignal"/>
    <property type="match status" value="1"/>
</dbReference>
<evidence type="ECO:0000256" key="1">
    <source>
        <dbReference type="ARBA" id="ARBA00004370"/>
    </source>
</evidence>
<feature type="domain" description="Methyl-accepting transducer" evidence="7">
    <location>
        <begin position="442"/>
        <end position="671"/>
    </location>
</feature>
<dbReference type="SUPFAM" id="SSF58104">
    <property type="entry name" value="Methyl-accepting chemotaxis protein (MCP) signaling domain"/>
    <property type="match status" value="1"/>
</dbReference>
<evidence type="ECO:0000256" key="6">
    <source>
        <dbReference type="SAM" id="Phobius"/>
    </source>
</evidence>
<dbReference type="Pfam" id="PF00672">
    <property type="entry name" value="HAMP"/>
    <property type="match status" value="1"/>
</dbReference>
<keyword evidence="10" id="KW-1185">Reference proteome</keyword>
<keyword evidence="2" id="KW-0145">Chemotaxis</keyword>
<dbReference type="SUPFAM" id="SSF158472">
    <property type="entry name" value="HAMP domain-like"/>
    <property type="match status" value="1"/>
</dbReference>
<evidence type="ECO:0000313" key="10">
    <source>
        <dbReference type="Proteomes" id="UP000582090"/>
    </source>
</evidence>
<dbReference type="PANTHER" id="PTHR43531">
    <property type="entry name" value="PROTEIN ICFG"/>
    <property type="match status" value="1"/>
</dbReference>
<dbReference type="AlphaFoldDB" id="A0A7W6G8Y5"/>
<comment type="subcellular location">
    <subcellularLocation>
        <location evidence="1">Membrane</location>
    </subcellularLocation>
</comment>
<feature type="coiled-coil region" evidence="5">
    <location>
        <begin position="461"/>
        <end position="498"/>
    </location>
</feature>
<dbReference type="GO" id="GO:0007165">
    <property type="term" value="P:signal transduction"/>
    <property type="evidence" value="ECO:0007669"/>
    <property type="project" value="UniProtKB-KW"/>
</dbReference>
<keyword evidence="5" id="KW-0175">Coiled coil</keyword>
<dbReference type="PROSITE" id="PS50885">
    <property type="entry name" value="HAMP"/>
    <property type="match status" value="2"/>
</dbReference>
<evidence type="ECO:0000313" key="9">
    <source>
        <dbReference type="EMBL" id="MBB3963008.1"/>
    </source>
</evidence>
<dbReference type="InterPro" id="IPR003660">
    <property type="entry name" value="HAMP_dom"/>
</dbReference>
<dbReference type="FunFam" id="1.10.287.950:FF:000001">
    <property type="entry name" value="Methyl-accepting chemotaxis sensory transducer"/>
    <property type="match status" value="1"/>
</dbReference>
<accession>A0A7W6G8Y5</accession>
<dbReference type="CDD" id="cd06225">
    <property type="entry name" value="HAMP"/>
    <property type="match status" value="1"/>
</dbReference>
<dbReference type="GO" id="GO:0006935">
    <property type="term" value="P:chemotaxis"/>
    <property type="evidence" value="ECO:0007669"/>
    <property type="project" value="UniProtKB-KW"/>
</dbReference>
<dbReference type="Proteomes" id="UP000582090">
    <property type="component" value="Unassembled WGS sequence"/>
</dbReference>
<keyword evidence="6" id="KW-0812">Transmembrane</keyword>
<feature type="domain" description="HAMP" evidence="8">
    <location>
        <begin position="385"/>
        <end position="437"/>
    </location>
</feature>
<dbReference type="SMART" id="SM01358">
    <property type="entry name" value="HBM"/>
    <property type="match status" value="1"/>
</dbReference>
<protein>
    <submittedName>
        <fullName evidence="9">Methyl-accepting chemotaxis protein</fullName>
    </submittedName>
</protein>
<dbReference type="EMBL" id="JACIDW010000001">
    <property type="protein sequence ID" value="MBB3963008.1"/>
    <property type="molecule type" value="Genomic_DNA"/>
</dbReference>
<dbReference type="SMART" id="SM00283">
    <property type="entry name" value="MA"/>
    <property type="match status" value="1"/>
</dbReference>
<dbReference type="PANTHER" id="PTHR43531:SF11">
    <property type="entry name" value="METHYL-ACCEPTING CHEMOTAXIS PROTEIN 3"/>
    <property type="match status" value="1"/>
</dbReference>
<dbReference type="PROSITE" id="PS50111">
    <property type="entry name" value="CHEMOTAXIS_TRANSDUC_2"/>
    <property type="match status" value="1"/>
</dbReference>
<comment type="caution">
    <text evidence="9">The sequence shown here is derived from an EMBL/GenBank/DDBJ whole genome shotgun (WGS) entry which is preliminary data.</text>
</comment>
<feature type="transmembrane region" description="Helical" evidence="6">
    <location>
        <begin position="12"/>
        <end position="32"/>
    </location>
</feature>
<keyword evidence="6" id="KW-0472">Membrane</keyword>
<proteinExistence type="inferred from homology"/>
<dbReference type="InterPro" id="IPR051310">
    <property type="entry name" value="MCP_chemotaxis"/>
</dbReference>
<evidence type="ECO:0000256" key="2">
    <source>
        <dbReference type="ARBA" id="ARBA00022500"/>
    </source>
</evidence>